<dbReference type="KEGG" id="pcor:KS4_01670"/>
<evidence type="ECO:0000313" key="2">
    <source>
        <dbReference type="EMBL" id="QDU32138.1"/>
    </source>
</evidence>
<evidence type="ECO:0008006" key="4">
    <source>
        <dbReference type="Google" id="ProtNLM"/>
    </source>
</evidence>
<evidence type="ECO:0000313" key="3">
    <source>
        <dbReference type="Proteomes" id="UP000317369"/>
    </source>
</evidence>
<dbReference type="Proteomes" id="UP000317369">
    <property type="component" value="Chromosome"/>
</dbReference>
<dbReference type="Pfam" id="PF24251">
    <property type="entry name" value="DUF7453"/>
    <property type="match status" value="2"/>
</dbReference>
<keyword evidence="3" id="KW-1185">Reference proteome</keyword>
<sequence precursor="true">MLINMRMKMAGLAMVAGVGMVSLANGSVFDTVVMSGEVGVGDKTYESFNRVDINNHGQIVFQTVMDDDNQSDDLKTYANYYVGADRNCAVIDSLVSGDVWEVGSYKYGYALASPMYRTQINDRGDIAYVKMLEPWPSHTIYEEERGDFELVRVGVGDVNQKEVLAKSGEATGGVMPDPFNQGAAAAHYYKFSAADYFELKESGLIGFSSGVSKQGEGDTEDLVALFTIQGGGVNEVFMEGKEGIGGPFWANIYDQYKFNVNGAGDAMFVHDSGVPGTYNGSLAFYDSATGMTTELTKGEALAPGHDDGSYYSSIGKIATGMLMNDNGVGVFEAYLKVDGKSSRQALYRLEEGEVTLIATSDFNFDDEGEEFGLVYSPDALNNRNEYLFRAWESMDKPFHQLYFGSDDGIEAVYRSGDLAVGFESEDYRYVGTAFDLIWRDQEQIQLNEQGVATFIVALDKEGVGGKTALYSRGIDGALDLIAHTGEEIEVMVDGQLVMKTIKAFDHDLFDLNDENVLAFGLEFMDGSSGLFTTMVPEPMSGVVLSVMGMCGLMRRRIG</sequence>
<dbReference type="AlphaFoldDB" id="A0A517YPJ1"/>
<accession>A0A517YPJ1</accession>
<keyword evidence="1" id="KW-0732">Signal</keyword>
<feature type="chain" id="PRO_5021726056" description="PEP-CTERM protein-sorting domain-containing protein" evidence="1">
    <location>
        <begin position="25"/>
        <end position="558"/>
    </location>
</feature>
<dbReference type="OrthoDB" id="267377at2"/>
<feature type="signal peptide" evidence="1">
    <location>
        <begin position="1"/>
        <end position="24"/>
    </location>
</feature>
<organism evidence="2 3">
    <name type="scientific">Poriferisphaera corsica</name>
    <dbReference type="NCBI Taxonomy" id="2528020"/>
    <lineage>
        <taxon>Bacteria</taxon>
        <taxon>Pseudomonadati</taxon>
        <taxon>Planctomycetota</taxon>
        <taxon>Phycisphaerae</taxon>
        <taxon>Phycisphaerales</taxon>
        <taxon>Phycisphaeraceae</taxon>
        <taxon>Poriferisphaera</taxon>
    </lineage>
</organism>
<name>A0A517YPJ1_9BACT</name>
<protein>
    <recommendedName>
        <fullName evidence="4">PEP-CTERM protein-sorting domain-containing protein</fullName>
    </recommendedName>
</protein>
<evidence type="ECO:0000256" key="1">
    <source>
        <dbReference type="SAM" id="SignalP"/>
    </source>
</evidence>
<dbReference type="InterPro" id="IPR055876">
    <property type="entry name" value="DUF7453"/>
</dbReference>
<dbReference type="RefSeq" id="WP_145073213.1">
    <property type="nucleotide sequence ID" value="NZ_CP036425.1"/>
</dbReference>
<gene>
    <name evidence="2" type="ORF">KS4_01670</name>
</gene>
<proteinExistence type="predicted"/>
<reference evidence="2 3" key="1">
    <citation type="submission" date="2019-02" db="EMBL/GenBank/DDBJ databases">
        <title>Deep-cultivation of Planctomycetes and their phenomic and genomic characterization uncovers novel biology.</title>
        <authorList>
            <person name="Wiegand S."/>
            <person name="Jogler M."/>
            <person name="Boedeker C."/>
            <person name="Pinto D."/>
            <person name="Vollmers J."/>
            <person name="Rivas-Marin E."/>
            <person name="Kohn T."/>
            <person name="Peeters S.H."/>
            <person name="Heuer A."/>
            <person name="Rast P."/>
            <person name="Oberbeckmann S."/>
            <person name="Bunk B."/>
            <person name="Jeske O."/>
            <person name="Meyerdierks A."/>
            <person name="Storesund J.E."/>
            <person name="Kallscheuer N."/>
            <person name="Luecker S."/>
            <person name="Lage O.M."/>
            <person name="Pohl T."/>
            <person name="Merkel B.J."/>
            <person name="Hornburger P."/>
            <person name="Mueller R.-W."/>
            <person name="Bruemmer F."/>
            <person name="Labrenz M."/>
            <person name="Spormann A.M."/>
            <person name="Op den Camp H."/>
            <person name="Overmann J."/>
            <person name="Amann R."/>
            <person name="Jetten M.S.M."/>
            <person name="Mascher T."/>
            <person name="Medema M.H."/>
            <person name="Devos D.P."/>
            <person name="Kaster A.-K."/>
            <person name="Ovreas L."/>
            <person name="Rohde M."/>
            <person name="Galperin M.Y."/>
            <person name="Jogler C."/>
        </authorList>
    </citation>
    <scope>NUCLEOTIDE SEQUENCE [LARGE SCALE GENOMIC DNA]</scope>
    <source>
        <strain evidence="2 3">KS4</strain>
    </source>
</reference>
<dbReference type="EMBL" id="CP036425">
    <property type="protein sequence ID" value="QDU32138.1"/>
    <property type="molecule type" value="Genomic_DNA"/>
</dbReference>